<accession>A0A016WDF1</accession>
<protein>
    <submittedName>
        <fullName evidence="1">Uncharacterized protein</fullName>
    </submittedName>
</protein>
<gene>
    <name evidence="1" type="primary">Acey_s0776.g2263</name>
    <name evidence="1" type="ORF">Y032_0776g2263</name>
</gene>
<evidence type="ECO:0000313" key="2">
    <source>
        <dbReference type="Proteomes" id="UP000024635"/>
    </source>
</evidence>
<evidence type="ECO:0000313" key="1">
    <source>
        <dbReference type="EMBL" id="EYC37616.1"/>
    </source>
</evidence>
<proteinExistence type="predicted"/>
<sequence>MEVDEAHEVDEAADALFDVVKREDLFVSRFAASKHCMSDKGIQCRKLVEIKLSTENLRKPRRKIELLTNKPNVLCMQHSSDCLTIALPKSFNTPTSTLECWY</sequence>
<comment type="caution">
    <text evidence="1">The sequence shown here is derived from an EMBL/GenBank/DDBJ whole genome shotgun (WGS) entry which is preliminary data.</text>
</comment>
<name>A0A016WDF1_9BILA</name>
<organism evidence="1 2">
    <name type="scientific">Ancylostoma ceylanicum</name>
    <dbReference type="NCBI Taxonomy" id="53326"/>
    <lineage>
        <taxon>Eukaryota</taxon>
        <taxon>Metazoa</taxon>
        <taxon>Ecdysozoa</taxon>
        <taxon>Nematoda</taxon>
        <taxon>Chromadorea</taxon>
        <taxon>Rhabditida</taxon>
        <taxon>Rhabditina</taxon>
        <taxon>Rhabditomorpha</taxon>
        <taxon>Strongyloidea</taxon>
        <taxon>Ancylostomatidae</taxon>
        <taxon>Ancylostomatinae</taxon>
        <taxon>Ancylostoma</taxon>
    </lineage>
</organism>
<keyword evidence="2" id="KW-1185">Reference proteome</keyword>
<dbReference type="EMBL" id="JARK01000376">
    <property type="protein sequence ID" value="EYC37616.1"/>
    <property type="molecule type" value="Genomic_DNA"/>
</dbReference>
<dbReference type="Proteomes" id="UP000024635">
    <property type="component" value="Unassembled WGS sequence"/>
</dbReference>
<dbReference type="AlphaFoldDB" id="A0A016WDF1"/>
<reference evidence="2" key="1">
    <citation type="journal article" date="2015" name="Nat. Genet.">
        <title>The genome and transcriptome of the zoonotic hookworm Ancylostoma ceylanicum identify infection-specific gene families.</title>
        <authorList>
            <person name="Schwarz E.M."/>
            <person name="Hu Y."/>
            <person name="Antoshechkin I."/>
            <person name="Miller M.M."/>
            <person name="Sternberg P.W."/>
            <person name="Aroian R.V."/>
        </authorList>
    </citation>
    <scope>NUCLEOTIDE SEQUENCE</scope>
    <source>
        <strain evidence="2">HY135</strain>
    </source>
</reference>